<feature type="compositionally biased region" description="Basic and acidic residues" evidence="1">
    <location>
        <begin position="111"/>
        <end position="125"/>
    </location>
</feature>
<dbReference type="OrthoDB" id="1897642at2759"/>
<dbReference type="EMBL" id="JAKOGI010001449">
    <property type="protein sequence ID" value="KAJ8425569.1"/>
    <property type="molecule type" value="Genomic_DNA"/>
</dbReference>
<dbReference type="InterPro" id="IPR036322">
    <property type="entry name" value="WD40_repeat_dom_sf"/>
</dbReference>
<dbReference type="SMART" id="SM00320">
    <property type="entry name" value="WD40"/>
    <property type="match status" value="3"/>
</dbReference>
<dbReference type="Proteomes" id="UP001153076">
    <property type="component" value="Unassembled WGS sequence"/>
</dbReference>
<feature type="compositionally biased region" description="Basic and acidic residues" evidence="1">
    <location>
        <begin position="76"/>
        <end position="86"/>
    </location>
</feature>
<dbReference type="PANTHER" id="PTHR47232">
    <property type="entry name" value="TRANSDUCIN FAMILY PROTEIN / WD-40 REPEAT FAMILY PROTEIN"/>
    <property type="match status" value="1"/>
</dbReference>
<feature type="region of interest" description="Disordered" evidence="1">
    <location>
        <begin position="76"/>
        <end position="127"/>
    </location>
</feature>
<gene>
    <name evidence="2" type="ORF">Cgig2_005410</name>
    <name evidence="3" type="ORF">Cgig2_013915</name>
</gene>
<reference evidence="2" key="1">
    <citation type="submission" date="2022-04" db="EMBL/GenBank/DDBJ databases">
        <title>Carnegiea gigantea Genome sequencing and assembly v2.</title>
        <authorList>
            <person name="Copetti D."/>
            <person name="Sanderson M.J."/>
            <person name="Burquez A."/>
            <person name="Wojciechowski M.F."/>
        </authorList>
    </citation>
    <scope>NUCLEOTIDE SEQUENCE</scope>
    <source>
        <strain evidence="2">SGP5-SGP5p</strain>
        <tissue evidence="2">Aerial part</tissue>
    </source>
</reference>
<proteinExistence type="predicted"/>
<feature type="compositionally biased region" description="Basic and acidic residues" evidence="1">
    <location>
        <begin position="21"/>
        <end position="32"/>
    </location>
</feature>
<accession>A0A9Q1JHV0</accession>
<feature type="region of interest" description="Disordered" evidence="1">
    <location>
        <begin position="141"/>
        <end position="168"/>
    </location>
</feature>
<feature type="region of interest" description="Disordered" evidence="1">
    <location>
        <begin position="1"/>
        <end position="41"/>
    </location>
</feature>
<comment type="caution">
    <text evidence="2">The sequence shown here is derived from an EMBL/GenBank/DDBJ whole genome shotgun (WGS) entry which is preliminary data.</text>
</comment>
<evidence type="ECO:0000313" key="4">
    <source>
        <dbReference type="Proteomes" id="UP001153076"/>
    </source>
</evidence>
<dbReference type="PANTHER" id="PTHR47232:SF1">
    <property type="entry name" value="TRANSDUCIN FAMILY PROTEIN _ WD-40 REPEAT FAMILY PROTEIN"/>
    <property type="match status" value="1"/>
</dbReference>
<feature type="compositionally biased region" description="Basic residues" evidence="1">
    <location>
        <begin position="1"/>
        <end position="11"/>
    </location>
</feature>
<protein>
    <submittedName>
        <fullName evidence="2">Uncharacterized protein</fullName>
    </submittedName>
</protein>
<name>A0A9Q1JHV0_9CARY</name>
<evidence type="ECO:0000313" key="3">
    <source>
        <dbReference type="EMBL" id="KAJ8425569.1"/>
    </source>
</evidence>
<dbReference type="InterPro" id="IPR001680">
    <property type="entry name" value="WD40_rpt"/>
</dbReference>
<dbReference type="SUPFAM" id="SSF50978">
    <property type="entry name" value="WD40 repeat-like"/>
    <property type="match status" value="1"/>
</dbReference>
<evidence type="ECO:0000313" key="2">
    <source>
        <dbReference type="EMBL" id="KAJ8420831.1"/>
    </source>
</evidence>
<dbReference type="Gene3D" id="2.130.10.10">
    <property type="entry name" value="YVTN repeat-like/Quinoprotein amine dehydrogenase"/>
    <property type="match status" value="1"/>
</dbReference>
<organism evidence="2 4">
    <name type="scientific">Carnegiea gigantea</name>
    <dbReference type="NCBI Taxonomy" id="171969"/>
    <lineage>
        <taxon>Eukaryota</taxon>
        <taxon>Viridiplantae</taxon>
        <taxon>Streptophyta</taxon>
        <taxon>Embryophyta</taxon>
        <taxon>Tracheophyta</taxon>
        <taxon>Spermatophyta</taxon>
        <taxon>Magnoliopsida</taxon>
        <taxon>eudicotyledons</taxon>
        <taxon>Gunneridae</taxon>
        <taxon>Pentapetalae</taxon>
        <taxon>Caryophyllales</taxon>
        <taxon>Cactineae</taxon>
        <taxon>Cactaceae</taxon>
        <taxon>Cactoideae</taxon>
        <taxon>Echinocereeae</taxon>
        <taxon>Carnegiea</taxon>
    </lineage>
</organism>
<dbReference type="AlphaFoldDB" id="A0A9Q1JHV0"/>
<sequence length="371" mass="42326">MSGTMRLKKPRREIEIESVEEDKNSQKSSRSDDESESISSRDEEEALVLLFEHRSKEVQHLRTRVLYYQSQLEEAERKLQDTEGKLARVRRKASHKSWNSSLPSSKKVKVERRSTSPSERNEDSSHYLSWSKPQLLIPNLNPKSSWPKPVAETGAGVPSSPSDRPIKSMVDRSHTAHDECDDTKYQALSSKRKAGSHFGGLILFFLHTMNAELRECNEWVPLVRSCSSPSMIQCNASTYISSQHKRKLRSLALCPVSDKLFITRTPERQLRLFDIRLNNSELHAFGWKQESSEQQSALINQAWSPDGLCISSGSADPVIHIFDIRYYSNKPSESLKAHQKRVFKAEWHKSLPFLISISSDLTIGLHKILIG</sequence>
<dbReference type="InterPro" id="IPR015943">
    <property type="entry name" value="WD40/YVTN_repeat-like_dom_sf"/>
</dbReference>
<dbReference type="EMBL" id="JAKOGI010003115">
    <property type="protein sequence ID" value="KAJ8420831.1"/>
    <property type="molecule type" value="Genomic_DNA"/>
</dbReference>
<keyword evidence="4" id="KW-1185">Reference proteome</keyword>
<evidence type="ECO:0000256" key="1">
    <source>
        <dbReference type="SAM" id="MobiDB-lite"/>
    </source>
</evidence>